<evidence type="ECO:0000313" key="6">
    <source>
        <dbReference type="Proteomes" id="UP000663844"/>
    </source>
</evidence>
<evidence type="ECO:0008006" key="7">
    <source>
        <dbReference type="Google" id="ProtNLM"/>
    </source>
</evidence>
<dbReference type="GO" id="GO:0004553">
    <property type="term" value="F:hydrolase activity, hydrolyzing O-glycosyl compounds"/>
    <property type="evidence" value="ECO:0007669"/>
    <property type="project" value="InterPro"/>
</dbReference>
<dbReference type="PANTHER" id="PTHR11452">
    <property type="entry name" value="ALPHA-GALACTOSIDASE/ALPHA-N-ACETYLGALACTOSAMINIDASE"/>
    <property type="match status" value="1"/>
</dbReference>
<proteinExistence type="inferred from homology"/>
<organism evidence="4 6">
    <name type="scientific">Adineta steineri</name>
    <dbReference type="NCBI Taxonomy" id="433720"/>
    <lineage>
        <taxon>Eukaryota</taxon>
        <taxon>Metazoa</taxon>
        <taxon>Spiralia</taxon>
        <taxon>Gnathifera</taxon>
        <taxon>Rotifera</taxon>
        <taxon>Eurotatoria</taxon>
        <taxon>Bdelloidea</taxon>
        <taxon>Adinetida</taxon>
        <taxon>Adinetidae</taxon>
        <taxon>Adineta</taxon>
    </lineage>
</organism>
<dbReference type="EMBL" id="CAJOAZ010000005">
    <property type="protein sequence ID" value="CAF3482837.1"/>
    <property type="molecule type" value="Genomic_DNA"/>
</dbReference>
<accession>A0A818FXL5</accession>
<dbReference type="SUPFAM" id="SSF51445">
    <property type="entry name" value="(Trans)glycosidases"/>
    <property type="match status" value="1"/>
</dbReference>
<dbReference type="PROSITE" id="PS00512">
    <property type="entry name" value="ALPHA_GALACTOSIDASE"/>
    <property type="match status" value="1"/>
</dbReference>
<protein>
    <recommendedName>
        <fullName evidence="7">Alpha-galactosidase</fullName>
    </recommendedName>
</protein>
<reference evidence="4" key="1">
    <citation type="submission" date="2021-02" db="EMBL/GenBank/DDBJ databases">
        <authorList>
            <person name="Nowell W R."/>
        </authorList>
    </citation>
    <scope>NUCLEOTIDE SEQUENCE</scope>
</reference>
<keyword evidence="3" id="KW-0326">Glycosidase</keyword>
<dbReference type="Pfam" id="PF16499">
    <property type="entry name" value="Melibiase_2"/>
    <property type="match status" value="1"/>
</dbReference>
<dbReference type="PANTHER" id="PTHR11452:SF75">
    <property type="entry name" value="ALPHA-GALACTOSIDASE MEL1"/>
    <property type="match status" value="1"/>
</dbReference>
<keyword evidence="2" id="KW-0378">Hydrolase</keyword>
<dbReference type="GO" id="GO:0005975">
    <property type="term" value="P:carbohydrate metabolic process"/>
    <property type="evidence" value="ECO:0007669"/>
    <property type="project" value="InterPro"/>
</dbReference>
<dbReference type="Gene3D" id="3.20.20.70">
    <property type="entry name" value="Aldolase class I"/>
    <property type="match status" value="1"/>
</dbReference>
<dbReference type="AlphaFoldDB" id="A0A818FXL5"/>
<gene>
    <name evidence="5" type="ORF">KXQ929_LOCUS318</name>
    <name evidence="4" type="ORF">OXD698_LOCUS237</name>
</gene>
<dbReference type="InterPro" id="IPR017853">
    <property type="entry name" value="GH"/>
</dbReference>
<evidence type="ECO:0000256" key="1">
    <source>
        <dbReference type="ARBA" id="ARBA00009743"/>
    </source>
</evidence>
<sequence>MTNTIVATGLVAAGYQCINLDDCWDVSRDALGIIQADLQAFPTGISALSDYVYSRKLKFGFYSAPLGIHRKKAALTSPNINFHSVMMLNITLKQ</sequence>
<dbReference type="Proteomes" id="UP000663868">
    <property type="component" value="Unassembled WGS sequence"/>
</dbReference>
<evidence type="ECO:0000313" key="4">
    <source>
        <dbReference type="EMBL" id="CAF3482837.1"/>
    </source>
</evidence>
<dbReference type="InterPro" id="IPR000111">
    <property type="entry name" value="Glyco_hydro_27/36_CS"/>
</dbReference>
<dbReference type="InterPro" id="IPR002241">
    <property type="entry name" value="Glyco_hydro_27"/>
</dbReference>
<dbReference type="EMBL" id="CAJOBB010000007">
    <property type="protein sequence ID" value="CAF3505781.1"/>
    <property type="molecule type" value="Genomic_DNA"/>
</dbReference>
<evidence type="ECO:0000256" key="3">
    <source>
        <dbReference type="ARBA" id="ARBA00023295"/>
    </source>
</evidence>
<name>A0A818FXL5_9BILA</name>
<dbReference type="Proteomes" id="UP000663844">
    <property type="component" value="Unassembled WGS sequence"/>
</dbReference>
<comment type="similarity">
    <text evidence="1">Belongs to the glycosyl hydrolase 27 family.</text>
</comment>
<comment type="caution">
    <text evidence="4">The sequence shown here is derived from an EMBL/GenBank/DDBJ whole genome shotgun (WGS) entry which is preliminary data.</text>
</comment>
<evidence type="ECO:0000313" key="5">
    <source>
        <dbReference type="EMBL" id="CAF3505781.1"/>
    </source>
</evidence>
<dbReference type="InterPro" id="IPR013785">
    <property type="entry name" value="Aldolase_TIM"/>
</dbReference>
<evidence type="ECO:0000256" key="2">
    <source>
        <dbReference type="ARBA" id="ARBA00022801"/>
    </source>
</evidence>